<gene>
    <name evidence="1" type="ORF">SAMN04487900_110106</name>
</gene>
<dbReference type="EMBL" id="FNIW01000010">
    <property type="protein sequence ID" value="SDO13836.1"/>
    <property type="molecule type" value="Genomic_DNA"/>
</dbReference>
<dbReference type="OrthoDB" id="1149002at2"/>
<proteinExistence type="predicted"/>
<accession>A0A1H0H3N1</accession>
<reference evidence="2" key="1">
    <citation type="submission" date="2016-10" db="EMBL/GenBank/DDBJ databases">
        <authorList>
            <person name="de Groot N.N."/>
        </authorList>
    </citation>
    <scope>NUCLEOTIDE SEQUENCE [LARGE SCALE GENOMIC DNA]</scope>
    <source>
        <strain evidence="2">BP1-145</strain>
    </source>
</reference>
<dbReference type="RefSeq" id="WP_143005754.1">
    <property type="nucleotide sequence ID" value="NZ_FNIW01000010.1"/>
</dbReference>
<dbReference type="Proteomes" id="UP000199134">
    <property type="component" value="Unassembled WGS sequence"/>
</dbReference>
<sequence length="131" mass="14702">MKRVFTIMVAAICLASCGGDGDDAPNPAEQKAAYNRQAIIGKWVNRYSAPEGTNDFKEVADHDTLQFFTDGTYRWAYEKSAISGTGNYSVDDTYLKTGTMVYDISFGDGFMQLNENGFGSYDKAYRYYRNE</sequence>
<evidence type="ECO:0008006" key="3">
    <source>
        <dbReference type="Google" id="ProtNLM"/>
    </source>
</evidence>
<dbReference type="AlphaFoldDB" id="A0A1H0H3N1"/>
<name>A0A1H0H3N1_9BACT</name>
<evidence type="ECO:0000313" key="1">
    <source>
        <dbReference type="EMBL" id="SDO13836.1"/>
    </source>
</evidence>
<organism evidence="1 2">
    <name type="scientific">Prevotella communis</name>
    <dbReference type="NCBI Taxonomy" id="2913614"/>
    <lineage>
        <taxon>Bacteria</taxon>
        <taxon>Pseudomonadati</taxon>
        <taxon>Bacteroidota</taxon>
        <taxon>Bacteroidia</taxon>
        <taxon>Bacteroidales</taxon>
        <taxon>Prevotellaceae</taxon>
        <taxon>Prevotella</taxon>
    </lineage>
</organism>
<evidence type="ECO:0000313" key="2">
    <source>
        <dbReference type="Proteomes" id="UP000199134"/>
    </source>
</evidence>
<protein>
    <recommendedName>
        <fullName evidence="3">Lipocalin-like domain-containing protein</fullName>
    </recommendedName>
</protein>
<comment type="caution">
    <text evidence="1">The sequence shown here is derived from an EMBL/GenBank/DDBJ whole genome shotgun (WGS) entry which is preliminary data.</text>
</comment>